<sequence>MRKDFLKKKAYRCTGGMTERRNKKVNLGLVKSETDKRDVIHSDAQKLLVIQREGNFTFRLVDVLHSPKTFFKGMMIPWVMHGQNAKELGMSAGRNHTLLCLLSPLLVGSCLSVGKSKIVYRTKNTIPGLSSDDYCTGCACPCCLIIQLRNELDEQKREEAKMNEITKEILAAGQEIVRS</sequence>
<gene>
    <name evidence="2" type="ORF">CVLEPA_LOCUS25032</name>
</gene>
<accession>A0ABP0GKP4</accession>
<evidence type="ECO:0000313" key="2">
    <source>
        <dbReference type="EMBL" id="CAK8692312.1"/>
    </source>
</evidence>
<evidence type="ECO:0000313" key="3">
    <source>
        <dbReference type="Proteomes" id="UP001642483"/>
    </source>
</evidence>
<proteinExistence type="inferred from homology"/>
<dbReference type="EMBL" id="CAWYQH010000130">
    <property type="protein sequence ID" value="CAK8692312.1"/>
    <property type="molecule type" value="Genomic_DNA"/>
</dbReference>
<protein>
    <submittedName>
        <fullName evidence="2">Uncharacterized protein</fullName>
    </submittedName>
</protein>
<name>A0ABP0GKP4_CLALP</name>
<dbReference type="NCBIfam" id="TIGR01571">
    <property type="entry name" value="A_thal_Cys_rich"/>
    <property type="match status" value="1"/>
</dbReference>
<evidence type="ECO:0000256" key="1">
    <source>
        <dbReference type="ARBA" id="ARBA00009024"/>
    </source>
</evidence>
<comment type="caution">
    <text evidence="2">The sequence shown here is derived from an EMBL/GenBank/DDBJ whole genome shotgun (WGS) entry which is preliminary data.</text>
</comment>
<keyword evidence="3" id="KW-1185">Reference proteome</keyword>
<reference evidence="2 3" key="1">
    <citation type="submission" date="2024-02" db="EMBL/GenBank/DDBJ databases">
        <authorList>
            <person name="Daric V."/>
            <person name="Darras S."/>
        </authorList>
    </citation>
    <scope>NUCLEOTIDE SEQUENCE [LARGE SCALE GENOMIC DNA]</scope>
</reference>
<dbReference type="Pfam" id="PF04749">
    <property type="entry name" value="PLAC8"/>
    <property type="match status" value="1"/>
</dbReference>
<comment type="similarity">
    <text evidence="1">Belongs to the cornifelin family.</text>
</comment>
<dbReference type="InterPro" id="IPR006461">
    <property type="entry name" value="PLAC_motif_containing"/>
</dbReference>
<organism evidence="2 3">
    <name type="scientific">Clavelina lepadiformis</name>
    <name type="common">Light-bulb sea squirt</name>
    <name type="synonym">Ascidia lepadiformis</name>
    <dbReference type="NCBI Taxonomy" id="159417"/>
    <lineage>
        <taxon>Eukaryota</taxon>
        <taxon>Metazoa</taxon>
        <taxon>Chordata</taxon>
        <taxon>Tunicata</taxon>
        <taxon>Ascidiacea</taxon>
        <taxon>Aplousobranchia</taxon>
        <taxon>Clavelinidae</taxon>
        <taxon>Clavelina</taxon>
    </lineage>
</organism>
<dbReference type="Proteomes" id="UP001642483">
    <property type="component" value="Unassembled WGS sequence"/>
</dbReference>